<dbReference type="InterPro" id="IPR018448">
    <property type="entry name" value="TatB"/>
</dbReference>
<keyword evidence="2 10" id="KW-0813">Transport</keyword>
<dbReference type="EMBL" id="CP002056">
    <property type="protein sequence ID" value="ADI28700.1"/>
    <property type="molecule type" value="Genomic_DNA"/>
</dbReference>
<dbReference type="AlphaFoldDB" id="D7DLL6"/>
<evidence type="ECO:0000256" key="5">
    <source>
        <dbReference type="ARBA" id="ARBA00022692"/>
    </source>
</evidence>
<comment type="subcellular location">
    <subcellularLocation>
        <location evidence="10">Cell inner membrane</location>
        <topology evidence="10">Single-pass membrane protein</topology>
    </subcellularLocation>
    <subcellularLocation>
        <location evidence="1">Membrane</location>
        <topology evidence="1">Single-pass membrane protein</topology>
    </subcellularLocation>
</comment>
<keyword evidence="5 10" id="KW-0812">Transmembrane</keyword>
<dbReference type="GO" id="GO:0043953">
    <property type="term" value="P:protein transport by the Tat complex"/>
    <property type="evidence" value="ECO:0007669"/>
    <property type="project" value="UniProtKB-UniRule"/>
</dbReference>
<keyword evidence="7 10" id="KW-1133">Transmembrane helix</keyword>
<evidence type="ECO:0000256" key="2">
    <source>
        <dbReference type="ARBA" id="ARBA00022448"/>
    </source>
</evidence>
<gene>
    <name evidence="10" type="primary">tatB</name>
    <name evidence="13" type="ordered locus">M301_0313</name>
</gene>
<evidence type="ECO:0000256" key="8">
    <source>
        <dbReference type="ARBA" id="ARBA00023010"/>
    </source>
</evidence>
<dbReference type="RefSeq" id="WP_013147017.1">
    <property type="nucleotide sequence ID" value="NC_014207.1"/>
</dbReference>
<keyword evidence="6 10" id="KW-0653">Protein transport</keyword>
<evidence type="ECO:0000256" key="11">
    <source>
        <dbReference type="SAM" id="MobiDB-lite"/>
    </source>
</evidence>
<evidence type="ECO:0000256" key="7">
    <source>
        <dbReference type="ARBA" id="ARBA00022989"/>
    </source>
</evidence>
<feature type="region of interest" description="Disordered" evidence="11">
    <location>
        <begin position="99"/>
        <end position="138"/>
    </location>
</feature>
<dbReference type="KEGG" id="meh:M301_0313"/>
<keyword evidence="8 10" id="KW-0811">Translocation</keyword>
<reference evidence="13 14" key="2">
    <citation type="journal article" date="2011" name="J. Bacteriol.">
        <title>Genomes of three methylotrophs from a single niche uncover genetic and metabolic divergence of Methylophilaceae.</title>
        <authorList>
            <person name="Lapidus A."/>
            <person name="Clum A."/>
            <person name="Labutti K."/>
            <person name="Kaluzhnaya M.G."/>
            <person name="Lim S."/>
            <person name="Beck D.A."/>
            <person name="Glavina Del Rio T."/>
            <person name="Nolan M."/>
            <person name="Mavromatis K."/>
            <person name="Huntemann M."/>
            <person name="Lucas S."/>
            <person name="Lidstrom M.E."/>
            <person name="Ivanova N."/>
            <person name="Chistoserdova L."/>
        </authorList>
    </citation>
    <scope>NUCLEOTIDE SEQUENCE [LARGE SCALE GENOMIC DNA]</scope>
    <source>
        <strain evidence="13 14">301</strain>
    </source>
</reference>
<dbReference type="Gene3D" id="1.20.5.3310">
    <property type="match status" value="1"/>
</dbReference>
<dbReference type="PRINTS" id="PR01506">
    <property type="entry name" value="TATBPROTEIN"/>
</dbReference>
<reference evidence="14" key="1">
    <citation type="submission" date="2010-05" db="EMBL/GenBank/DDBJ databases">
        <title>Complete sequence of Methylotenera sp. 301.</title>
        <authorList>
            <person name="Lucas S."/>
            <person name="Copeland A."/>
            <person name="Lapidus A."/>
            <person name="Cheng J.-F."/>
            <person name="Bruce D."/>
            <person name="Goodwin L."/>
            <person name="Pitluck S."/>
            <person name="Clum A."/>
            <person name="Land M."/>
            <person name="Hauser L."/>
            <person name="Kyrpides N."/>
            <person name="Ivanova N."/>
            <person name="Chistoservova L."/>
            <person name="Kalyuzhnaya M."/>
            <person name="Woyke T."/>
        </authorList>
    </citation>
    <scope>NUCLEOTIDE SEQUENCE [LARGE SCALE GENOMIC DNA]</scope>
    <source>
        <strain evidence="14">301</strain>
    </source>
</reference>
<dbReference type="HAMAP" id="MF_00237">
    <property type="entry name" value="TatB"/>
    <property type="match status" value="1"/>
</dbReference>
<sequence length="138" mass="15326">MFDVSFSELIVIAVVALIVIGPEKLPKVARTLGAIAGRMQRYVAQVKEEVNREVRFQELQQLQQEIQDTVTKTKETIESSVQGGIDAISKDVSEFKLEATNPKTPELQPTVVNSADIKSTDTKPKVKRTRAKKISTTE</sequence>
<comment type="similarity">
    <text evidence="10">Belongs to the TatB family.</text>
</comment>
<name>D7DLL6_METV0</name>
<dbReference type="Proteomes" id="UP000000383">
    <property type="component" value="Chromosome"/>
</dbReference>
<dbReference type="GO" id="GO:0008320">
    <property type="term" value="F:protein transmembrane transporter activity"/>
    <property type="evidence" value="ECO:0007669"/>
    <property type="project" value="UniProtKB-UniRule"/>
</dbReference>
<dbReference type="eggNOG" id="COG1826">
    <property type="taxonomic scope" value="Bacteria"/>
</dbReference>
<proteinExistence type="inferred from homology"/>
<keyword evidence="4 10" id="KW-0997">Cell inner membrane</keyword>
<keyword evidence="9 10" id="KW-0472">Membrane</keyword>
<accession>D7DLL6</accession>
<keyword evidence="3 10" id="KW-1003">Cell membrane</keyword>
<keyword evidence="14" id="KW-1185">Reference proteome</keyword>
<dbReference type="OrthoDB" id="9816005at2"/>
<comment type="subunit">
    <text evidence="10">The Tat system comprises two distinct complexes: a TatABC complex, containing multiple copies of TatA, TatB and TatC subunits, and a separate TatA complex, containing only TatA subunits. Substrates initially bind to the TatABC complex, which probably triggers association of the separate TatA complex to form the active translocon.</text>
</comment>
<evidence type="ECO:0000256" key="12">
    <source>
        <dbReference type="SAM" id="Phobius"/>
    </source>
</evidence>
<evidence type="ECO:0000256" key="10">
    <source>
        <dbReference type="HAMAP-Rule" id="MF_00237"/>
    </source>
</evidence>
<dbReference type="NCBIfam" id="TIGR01410">
    <property type="entry name" value="tatB"/>
    <property type="match status" value="1"/>
</dbReference>
<evidence type="ECO:0000256" key="9">
    <source>
        <dbReference type="ARBA" id="ARBA00023136"/>
    </source>
</evidence>
<evidence type="ECO:0000313" key="14">
    <source>
        <dbReference type="Proteomes" id="UP000000383"/>
    </source>
</evidence>
<dbReference type="Pfam" id="PF02416">
    <property type="entry name" value="TatA_B_E"/>
    <property type="match status" value="1"/>
</dbReference>
<evidence type="ECO:0000313" key="13">
    <source>
        <dbReference type="EMBL" id="ADI28700.1"/>
    </source>
</evidence>
<dbReference type="HOGENOM" id="CLU_086034_1_3_4"/>
<dbReference type="STRING" id="666681.M301_0313"/>
<protein>
    <recommendedName>
        <fullName evidence="10">Sec-independent protein translocase protein TatB</fullName>
    </recommendedName>
</protein>
<evidence type="ECO:0000256" key="4">
    <source>
        <dbReference type="ARBA" id="ARBA00022519"/>
    </source>
</evidence>
<dbReference type="GO" id="GO:0033281">
    <property type="term" value="C:TAT protein transport complex"/>
    <property type="evidence" value="ECO:0007669"/>
    <property type="project" value="UniProtKB-UniRule"/>
</dbReference>
<feature type="compositionally biased region" description="Basic residues" evidence="11">
    <location>
        <begin position="125"/>
        <end position="138"/>
    </location>
</feature>
<evidence type="ECO:0000256" key="6">
    <source>
        <dbReference type="ARBA" id="ARBA00022927"/>
    </source>
</evidence>
<feature type="transmembrane region" description="Helical" evidence="12">
    <location>
        <begin position="6"/>
        <end position="22"/>
    </location>
</feature>
<evidence type="ECO:0000256" key="3">
    <source>
        <dbReference type="ARBA" id="ARBA00022475"/>
    </source>
</evidence>
<dbReference type="PANTHER" id="PTHR33162">
    <property type="entry name" value="SEC-INDEPENDENT PROTEIN TRANSLOCASE PROTEIN TATA, CHLOROPLASTIC"/>
    <property type="match status" value="1"/>
</dbReference>
<organism evidence="13 14">
    <name type="scientific">Methylotenera versatilis (strain 301)</name>
    <dbReference type="NCBI Taxonomy" id="666681"/>
    <lineage>
        <taxon>Bacteria</taxon>
        <taxon>Pseudomonadati</taxon>
        <taxon>Pseudomonadota</taxon>
        <taxon>Betaproteobacteria</taxon>
        <taxon>Nitrosomonadales</taxon>
        <taxon>Methylophilaceae</taxon>
        <taxon>Methylotenera</taxon>
    </lineage>
</organism>
<evidence type="ECO:0000256" key="1">
    <source>
        <dbReference type="ARBA" id="ARBA00004167"/>
    </source>
</evidence>
<comment type="function">
    <text evidence="10">Part of the twin-arginine translocation (Tat) system that transports large folded proteins containing a characteristic twin-arginine motif in their signal peptide across membranes. Together with TatC, TatB is part of a receptor directly interacting with Tat signal peptides. TatB may form an oligomeric binding site that transiently accommodates folded Tat precursor proteins before their translocation.</text>
</comment>
<dbReference type="InterPro" id="IPR003369">
    <property type="entry name" value="TatA/B/E"/>
</dbReference>
<dbReference type="PANTHER" id="PTHR33162:SF1">
    <property type="entry name" value="SEC-INDEPENDENT PROTEIN TRANSLOCASE PROTEIN TATA, CHLOROPLASTIC"/>
    <property type="match status" value="1"/>
</dbReference>